<reference evidence="7 8" key="1">
    <citation type="journal article" date="2011" name="J. Bacteriol.">
        <title>Complete genome sequence of the cellulose-degrading bacterium Cellulosilyticum lentocellum.</title>
        <authorList>
            <consortium name="US DOE Joint Genome Institute"/>
            <person name="Miller D.A."/>
            <person name="Suen G."/>
            <person name="Bruce D."/>
            <person name="Copeland A."/>
            <person name="Cheng J.F."/>
            <person name="Detter C."/>
            <person name="Goodwin L.A."/>
            <person name="Han C.S."/>
            <person name="Hauser L.J."/>
            <person name="Land M.L."/>
            <person name="Lapidus A."/>
            <person name="Lucas S."/>
            <person name="Meincke L."/>
            <person name="Pitluck S."/>
            <person name="Tapia R."/>
            <person name="Teshima H."/>
            <person name="Woyke T."/>
            <person name="Fox B.G."/>
            <person name="Angert E.R."/>
            <person name="Currie C.R."/>
        </authorList>
    </citation>
    <scope>NUCLEOTIDE SEQUENCE [LARGE SCALE GENOMIC DNA]</scope>
    <source>
        <strain evidence="8">ATCC 49066 / DSM 5427 / NCIMB 11756 / RHM5</strain>
    </source>
</reference>
<evidence type="ECO:0000256" key="4">
    <source>
        <dbReference type="ARBA" id="ARBA00038322"/>
    </source>
</evidence>
<dbReference type="InterPro" id="IPR002937">
    <property type="entry name" value="Amino_oxidase"/>
</dbReference>
<gene>
    <name evidence="7" type="ordered locus">Clole_4057</name>
</gene>
<dbReference type="InterPro" id="IPR014105">
    <property type="entry name" value="Carotenoid/retinoid_OxRdtase"/>
</dbReference>
<dbReference type="STRING" id="642492.Clole_4057"/>
<dbReference type="GO" id="GO:0016491">
    <property type="term" value="F:oxidoreductase activity"/>
    <property type="evidence" value="ECO:0007669"/>
    <property type="project" value="UniProtKB-KW"/>
</dbReference>
<dbReference type="Proteomes" id="UP000008467">
    <property type="component" value="Chromosome"/>
</dbReference>
<dbReference type="PANTHER" id="PTHR43734:SF1">
    <property type="entry name" value="PHYTOENE DESATURASE"/>
    <property type="match status" value="1"/>
</dbReference>
<dbReference type="eggNOG" id="COG1233">
    <property type="taxonomic scope" value="Bacteria"/>
</dbReference>
<evidence type="ECO:0000256" key="2">
    <source>
        <dbReference type="ARBA" id="ARBA00022746"/>
    </source>
</evidence>
<comment type="similarity">
    <text evidence="4">Belongs to the carotenoid/retinoid oxidoreductase family. CrtN subfamily.</text>
</comment>
<evidence type="ECO:0000256" key="5">
    <source>
        <dbReference type="RuleBase" id="RU362075"/>
    </source>
</evidence>
<protein>
    <submittedName>
        <fullName evidence="7">Phytoene desaturase</fullName>
    </submittedName>
</protein>
<evidence type="ECO:0000313" key="7">
    <source>
        <dbReference type="EMBL" id="ADZ85735.1"/>
    </source>
</evidence>
<evidence type="ECO:0000256" key="3">
    <source>
        <dbReference type="ARBA" id="ARBA00023002"/>
    </source>
</evidence>
<feature type="domain" description="Amine oxidase" evidence="6">
    <location>
        <begin position="13"/>
        <end position="281"/>
    </location>
</feature>
<name>F2JL90_CELLD</name>
<evidence type="ECO:0000259" key="6">
    <source>
        <dbReference type="Pfam" id="PF01593"/>
    </source>
</evidence>
<dbReference type="GO" id="GO:0016117">
    <property type="term" value="P:carotenoid biosynthetic process"/>
    <property type="evidence" value="ECO:0007669"/>
    <property type="project" value="UniProtKB-KW"/>
</dbReference>
<dbReference type="AlphaFoldDB" id="F2JL90"/>
<organism evidence="7 8">
    <name type="scientific">Cellulosilyticum lentocellum (strain ATCC 49066 / DSM 5427 / NCIMB 11756 / RHM5)</name>
    <name type="common">Clostridium lentocellum</name>
    <dbReference type="NCBI Taxonomy" id="642492"/>
    <lineage>
        <taxon>Bacteria</taxon>
        <taxon>Bacillati</taxon>
        <taxon>Bacillota</taxon>
        <taxon>Clostridia</taxon>
        <taxon>Lachnospirales</taxon>
        <taxon>Cellulosilyticaceae</taxon>
        <taxon>Cellulosilyticum</taxon>
    </lineage>
</organism>
<keyword evidence="8" id="KW-1185">Reference proteome</keyword>
<keyword evidence="3 5" id="KW-0560">Oxidoreductase</keyword>
<dbReference type="PANTHER" id="PTHR43734">
    <property type="entry name" value="PHYTOENE DESATURASE"/>
    <property type="match status" value="1"/>
</dbReference>
<dbReference type="HOGENOM" id="CLU_019722_2_1_9"/>
<dbReference type="PRINTS" id="PR00419">
    <property type="entry name" value="ADXRDTASE"/>
</dbReference>
<dbReference type="Pfam" id="PF01593">
    <property type="entry name" value="Amino_oxidase"/>
    <property type="match status" value="1"/>
</dbReference>
<keyword evidence="2 5" id="KW-0125">Carotenoid biosynthesis</keyword>
<sequence length="501" mass="56440">MAGCHIIIIGGGIGGLCCGLHLLHAGYQVSLYEKCPQVGGVIQSIPSAPGYADYDSFASIGIHPYAYRQIFTDIGLHWQDYFSEIHLDELYRVFYEDGSSFTFKKNEISYKYDFEAFYNESFSDYNTFINQFYQKYLTAYALILSQPLTHIKDMMTPHKLSALIKLNPLTSASCAIKRRFTSPKLRDFLLFQSYYMGYPTSQISQLYATIPACTQALGLTHIKGGMGAYVKALQKAFIDCKGQLYCNAPIERILTDHDKAYSILTTSGQMKKADIVISNADYHFTITKLLNRSARLHKPLLSFQMTCSVFMLRLTLSISLPMLSTHNIYLVQDMENTFSAVGSGTMPLKFPMYIYYPSYIDDTFNVNGSTTLNIMVRVPNLSFNASYWSPLTIERMRCICLKHLADLLEINSIAPYIIHESMSTPRDLQQKFNCYQGAAFGLAPSILQSAWLRPQPICPFVTNLYFTGTSIHPGNGISIVMEGAKTVSNLIQSSYPLNLKK</sequence>
<evidence type="ECO:0000256" key="1">
    <source>
        <dbReference type="ARBA" id="ARBA00004829"/>
    </source>
</evidence>
<dbReference type="NCBIfam" id="TIGR02734">
    <property type="entry name" value="crtI_fam"/>
    <property type="match status" value="1"/>
</dbReference>
<dbReference type="SUPFAM" id="SSF51905">
    <property type="entry name" value="FAD/NAD(P)-binding domain"/>
    <property type="match status" value="1"/>
</dbReference>
<evidence type="ECO:0000313" key="8">
    <source>
        <dbReference type="Proteomes" id="UP000008467"/>
    </source>
</evidence>
<proteinExistence type="inferred from homology"/>
<dbReference type="InterPro" id="IPR036188">
    <property type="entry name" value="FAD/NAD-bd_sf"/>
</dbReference>
<dbReference type="KEGG" id="cle:Clole_4057"/>
<dbReference type="RefSeq" id="WP_013659007.1">
    <property type="nucleotide sequence ID" value="NC_015275.1"/>
</dbReference>
<accession>F2JL90</accession>
<comment type="pathway">
    <text evidence="1 5">Carotenoid biosynthesis.</text>
</comment>
<dbReference type="EMBL" id="CP002582">
    <property type="protein sequence ID" value="ADZ85735.1"/>
    <property type="molecule type" value="Genomic_DNA"/>
</dbReference>
<dbReference type="Gene3D" id="3.50.50.60">
    <property type="entry name" value="FAD/NAD(P)-binding domain"/>
    <property type="match status" value="2"/>
</dbReference>